<dbReference type="GO" id="GO:0000423">
    <property type="term" value="P:mitophagy"/>
    <property type="evidence" value="ECO:0007669"/>
    <property type="project" value="TreeGrafter"/>
</dbReference>
<evidence type="ECO:0000313" key="17">
    <source>
        <dbReference type="Proteomes" id="UP000236333"/>
    </source>
</evidence>
<dbReference type="GO" id="GO:0015031">
    <property type="term" value="P:protein transport"/>
    <property type="evidence" value="ECO:0007669"/>
    <property type="project" value="UniProtKB-KW"/>
</dbReference>
<evidence type="ECO:0000256" key="7">
    <source>
        <dbReference type="ARBA" id="ARBA00022807"/>
    </source>
</evidence>
<evidence type="ECO:0000256" key="14">
    <source>
        <dbReference type="SAM" id="MobiDB-lite"/>
    </source>
</evidence>
<gene>
    <name evidence="16" type="ORF">TSOC_005523</name>
</gene>
<dbReference type="GO" id="GO:0019786">
    <property type="term" value="F:protein-phosphatidylethanolamide deconjugating activity"/>
    <property type="evidence" value="ECO:0007669"/>
    <property type="project" value="InterPro"/>
</dbReference>
<evidence type="ECO:0000259" key="15">
    <source>
        <dbReference type="Pfam" id="PF03416"/>
    </source>
</evidence>
<comment type="catalytic activity">
    <reaction evidence="10">
        <text>[protein]-C-terminal L-amino acid-glycyl-phosphatidylethanolamide + H2O = [protein]-C-terminal L-amino acid-glycine + a 1,2-diacyl-sn-glycero-3-phosphoethanolamine</text>
        <dbReference type="Rhea" id="RHEA:67548"/>
        <dbReference type="Rhea" id="RHEA-COMP:17323"/>
        <dbReference type="Rhea" id="RHEA-COMP:17324"/>
        <dbReference type="ChEBI" id="CHEBI:15377"/>
        <dbReference type="ChEBI" id="CHEBI:64612"/>
        <dbReference type="ChEBI" id="CHEBI:172940"/>
        <dbReference type="ChEBI" id="CHEBI:172941"/>
    </reaction>
    <physiologicalReaction direction="left-to-right" evidence="10">
        <dbReference type="Rhea" id="RHEA:67549"/>
    </physiologicalReaction>
</comment>
<evidence type="ECO:0000256" key="12">
    <source>
        <dbReference type="ARBA" id="ARBA00045891"/>
    </source>
</evidence>
<evidence type="ECO:0000313" key="16">
    <source>
        <dbReference type="EMBL" id="PNH07970.1"/>
    </source>
</evidence>
<dbReference type="GO" id="GO:0000045">
    <property type="term" value="P:autophagosome assembly"/>
    <property type="evidence" value="ECO:0007669"/>
    <property type="project" value="TreeGrafter"/>
</dbReference>
<evidence type="ECO:0000256" key="13">
    <source>
        <dbReference type="RuleBase" id="RU363115"/>
    </source>
</evidence>
<dbReference type="Proteomes" id="UP000236333">
    <property type="component" value="Unassembled WGS sequence"/>
</dbReference>
<evidence type="ECO:0000256" key="6">
    <source>
        <dbReference type="ARBA" id="ARBA00022801"/>
    </source>
</evidence>
<dbReference type="Pfam" id="PF03416">
    <property type="entry name" value="Peptidase_C54"/>
    <property type="match status" value="2"/>
</dbReference>
<accession>A0A2J8A644</accession>
<feature type="domain" description="Peptidase C54 catalytic" evidence="15">
    <location>
        <begin position="18"/>
        <end position="135"/>
    </location>
</feature>
<sequence length="567" mass="57610">MSQALSLRKLSDIMHSLEALLADFRSRLWFTYRKDFAPLGPLSLASDVGWGCTIRSGQMLLAEALARIALGRCWSRQTHALEEAQPVVELFLDHPDTPLSIHRICAAGAAAGIVSGRWVGPWMLCKSLDALFLQLGRQRPMGLHLHVACGSGGGAPELDTSSIRAQMAAVATPAASSGAGCGQHQGQPSPLQQQRHDNQPSASFRAEASDCNGHGSCSGVATGPLGPQGLQQRSNGAGARHAADAKTCAGHAAGAAATASYPDSSGSWEGAGLDAVAASSAAAVLSSPIAEAASGVLQGGAGQGRGTECSACGPASGATPKPRVCGEGLSLKPTGCSREGEGAGPLAAQGSSQTSGSGDGYPSGPSGRGGTGPGEAAGLADASFPAAQAMAANPVLLLIPLTLGMDKVNPLYIPQLQQLLAWPQSVGIVGGRPGASLFICGAQDNSFLYLDPHEAQPAARFPGGADAACALSAAQLTSYFCDVVRLLPAASLDPSMAIGFLCQQPAELEDLFGRLEALAQQHSSAPLMTLMAGGPAEVGTAGLDDDFQEPDSGTQAARQQLEEWELV</sequence>
<proteinExistence type="inferred from homology"/>
<dbReference type="SUPFAM" id="SSF54001">
    <property type="entry name" value="Cysteine proteinases"/>
    <property type="match status" value="1"/>
</dbReference>
<keyword evidence="3" id="KW-0813">Transport</keyword>
<dbReference type="OrthoDB" id="2960936at2759"/>
<keyword evidence="5 13" id="KW-0645">Protease</keyword>
<keyword evidence="4 13" id="KW-0963">Cytoplasm</keyword>
<comment type="function">
    <text evidence="12">Cysteine protease that plays a key role in autophagy by mediating both proteolytic activation and delipidation of ATG8 family proteins. The protease activity is required for proteolytic activation of ATG8 family proteins: cleaves the C-terminal amino acid of ATG8 proteins to reveal a C-terminal glycine. Exposure of the glycine at the C-terminus is essential for ATG8 proteins conjugation to phosphatidylethanolamine (PE) and insertion to membranes, which is necessary for autophagy. In addition to the protease activity, also mediates delipidation of PE-conjugated ATG8 proteins.</text>
</comment>
<dbReference type="GO" id="GO:0005737">
    <property type="term" value="C:cytoplasm"/>
    <property type="evidence" value="ECO:0007669"/>
    <property type="project" value="UniProtKB-SubCell"/>
</dbReference>
<evidence type="ECO:0000256" key="9">
    <source>
        <dbReference type="ARBA" id="ARBA00023006"/>
    </source>
</evidence>
<evidence type="ECO:0000256" key="11">
    <source>
        <dbReference type="ARBA" id="ARBA00038724"/>
    </source>
</evidence>
<evidence type="ECO:0000256" key="1">
    <source>
        <dbReference type="ARBA" id="ARBA00004496"/>
    </source>
</evidence>
<evidence type="ECO:0000256" key="5">
    <source>
        <dbReference type="ARBA" id="ARBA00022670"/>
    </source>
</evidence>
<evidence type="ECO:0000256" key="4">
    <source>
        <dbReference type="ARBA" id="ARBA00022490"/>
    </source>
</evidence>
<feature type="compositionally biased region" description="Low complexity" evidence="14">
    <location>
        <begin position="174"/>
        <end position="193"/>
    </location>
</feature>
<evidence type="ECO:0000256" key="10">
    <source>
        <dbReference type="ARBA" id="ARBA00029362"/>
    </source>
</evidence>
<dbReference type="GO" id="GO:0034727">
    <property type="term" value="P:piecemeal microautophagy of the nucleus"/>
    <property type="evidence" value="ECO:0007669"/>
    <property type="project" value="TreeGrafter"/>
</dbReference>
<keyword evidence="9 13" id="KW-0072">Autophagy</keyword>
<keyword evidence="6 13" id="KW-0378">Hydrolase</keyword>
<dbReference type="GO" id="GO:0016485">
    <property type="term" value="P:protein processing"/>
    <property type="evidence" value="ECO:0007669"/>
    <property type="project" value="TreeGrafter"/>
</dbReference>
<reference evidence="16 17" key="1">
    <citation type="journal article" date="2017" name="Mol. Biol. Evol.">
        <title>The 4-celled Tetrabaena socialis nuclear genome reveals the essential components for genetic control of cell number at the origin of multicellularity in the volvocine lineage.</title>
        <authorList>
            <person name="Featherston J."/>
            <person name="Arakaki Y."/>
            <person name="Hanschen E.R."/>
            <person name="Ferris P.J."/>
            <person name="Michod R.E."/>
            <person name="Olson B.J.S.C."/>
            <person name="Nozaki H."/>
            <person name="Durand P.M."/>
        </authorList>
    </citation>
    <scope>NUCLEOTIDE SEQUENCE [LARGE SCALE GENOMIC DNA]</scope>
    <source>
        <strain evidence="16 17">NIES-571</strain>
    </source>
</reference>
<comment type="subunit">
    <text evidence="11">Interacts with ATG8.</text>
</comment>
<evidence type="ECO:0000256" key="3">
    <source>
        <dbReference type="ARBA" id="ARBA00022448"/>
    </source>
</evidence>
<feature type="compositionally biased region" description="Gly residues" evidence="14">
    <location>
        <begin position="357"/>
        <end position="375"/>
    </location>
</feature>
<keyword evidence="17" id="KW-1185">Reference proteome</keyword>
<feature type="domain" description="Peptidase C54 catalytic" evidence="15">
    <location>
        <begin position="390"/>
        <end position="512"/>
    </location>
</feature>
<dbReference type="EC" id="3.4.22.-" evidence="13"/>
<keyword evidence="8 13" id="KW-0653">Protein transport</keyword>
<dbReference type="InterPro" id="IPR005078">
    <property type="entry name" value="Peptidase_C54"/>
</dbReference>
<keyword evidence="7" id="KW-0788">Thiol protease</keyword>
<dbReference type="EMBL" id="PGGS01000152">
    <property type="protein sequence ID" value="PNH07970.1"/>
    <property type="molecule type" value="Genomic_DNA"/>
</dbReference>
<feature type="region of interest" description="Disordered" evidence="14">
    <location>
        <begin position="222"/>
        <end position="242"/>
    </location>
</feature>
<evidence type="ECO:0000256" key="2">
    <source>
        <dbReference type="ARBA" id="ARBA00010958"/>
    </source>
</evidence>
<dbReference type="InterPro" id="IPR046792">
    <property type="entry name" value="Peptidase_C54_cat"/>
</dbReference>
<protein>
    <recommendedName>
        <fullName evidence="13">Cysteine protease</fullName>
        <ecNumber evidence="13">3.4.22.-</ecNumber>
    </recommendedName>
</protein>
<dbReference type="AlphaFoldDB" id="A0A2J8A644"/>
<dbReference type="PANTHER" id="PTHR22624">
    <property type="entry name" value="CYSTEINE PROTEASE ATG4"/>
    <property type="match status" value="1"/>
</dbReference>
<dbReference type="PANTHER" id="PTHR22624:SF49">
    <property type="entry name" value="CYSTEINE PROTEASE"/>
    <property type="match status" value="1"/>
</dbReference>
<feature type="region of interest" description="Disordered" evidence="14">
    <location>
        <begin position="336"/>
        <end position="377"/>
    </location>
</feature>
<evidence type="ECO:0000256" key="8">
    <source>
        <dbReference type="ARBA" id="ARBA00022927"/>
    </source>
</evidence>
<comment type="subcellular location">
    <subcellularLocation>
        <location evidence="1 13">Cytoplasm</location>
    </subcellularLocation>
</comment>
<comment type="similarity">
    <text evidence="2 13">Belongs to the peptidase C54 family.</text>
</comment>
<feature type="region of interest" description="Disordered" evidence="14">
    <location>
        <begin position="539"/>
        <end position="567"/>
    </location>
</feature>
<comment type="caution">
    <text evidence="16">The sequence shown here is derived from an EMBL/GenBank/DDBJ whole genome shotgun (WGS) entry which is preliminary data.</text>
</comment>
<dbReference type="GO" id="GO:0035973">
    <property type="term" value="P:aggrephagy"/>
    <property type="evidence" value="ECO:0007669"/>
    <property type="project" value="TreeGrafter"/>
</dbReference>
<dbReference type="InterPro" id="IPR038765">
    <property type="entry name" value="Papain-like_cys_pep_sf"/>
</dbReference>
<feature type="region of interest" description="Disordered" evidence="14">
    <location>
        <begin position="174"/>
        <end position="210"/>
    </location>
</feature>
<name>A0A2J8A644_9CHLO</name>
<organism evidence="16 17">
    <name type="scientific">Tetrabaena socialis</name>
    <dbReference type="NCBI Taxonomy" id="47790"/>
    <lineage>
        <taxon>Eukaryota</taxon>
        <taxon>Viridiplantae</taxon>
        <taxon>Chlorophyta</taxon>
        <taxon>core chlorophytes</taxon>
        <taxon>Chlorophyceae</taxon>
        <taxon>CS clade</taxon>
        <taxon>Chlamydomonadales</taxon>
        <taxon>Tetrabaenaceae</taxon>
        <taxon>Tetrabaena</taxon>
    </lineage>
</organism>
<dbReference type="GO" id="GO:0004197">
    <property type="term" value="F:cysteine-type endopeptidase activity"/>
    <property type="evidence" value="ECO:0007669"/>
    <property type="project" value="TreeGrafter"/>
</dbReference>